<feature type="transmembrane region" description="Helical" evidence="2">
    <location>
        <begin position="295"/>
        <end position="316"/>
    </location>
</feature>
<evidence type="ECO:0000313" key="4">
    <source>
        <dbReference type="Proteomes" id="UP001501447"/>
    </source>
</evidence>
<dbReference type="Proteomes" id="UP001501447">
    <property type="component" value="Unassembled WGS sequence"/>
</dbReference>
<evidence type="ECO:0000256" key="2">
    <source>
        <dbReference type="SAM" id="Phobius"/>
    </source>
</evidence>
<comment type="caution">
    <text evidence="3">The sequence shown here is derived from an EMBL/GenBank/DDBJ whole genome shotgun (WGS) entry which is preliminary data.</text>
</comment>
<feature type="region of interest" description="Disordered" evidence="1">
    <location>
        <begin position="65"/>
        <end position="131"/>
    </location>
</feature>
<feature type="transmembrane region" description="Helical" evidence="2">
    <location>
        <begin position="171"/>
        <end position="190"/>
    </location>
</feature>
<proteinExistence type="predicted"/>
<feature type="transmembrane region" description="Helical" evidence="2">
    <location>
        <begin position="257"/>
        <end position="275"/>
    </location>
</feature>
<evidence type="ECO:0000256" key="1">
    <source>
        <dbReference type="SAM" id="MobiDB-lite"/>
    </source>
</evidence>
<feature type="compositionally biased region" description="Low complexity" evidence="1">
    <location>
        <begin position="217"/>
        <end position="239"/>
    </location>
</feature>
<accession>A0ABP6C4E6</accession>
<keyword evidence="2" id="KW-1133">Transmembrane helix</keyword>
<keyword evidence="4" id="KW-1185">Reference proteome</keyword>
<keyword evidence="2" id="KW-0812">Transmembrane</keyword>
<dbReference type="EMBL" id="BAAARJ010000004">
    <property type="protein sequence ID" value="GAA2601876.1"/>
    <property type="molecule type" value="Genomic_DNA"/>
</dbReference>
<feature type="transmembrane region" description="Helical" evidence="2">
    <location>
        <begin position="378"/>
        <end position="403"/>
    </location>
</feature>
<feature type="compositionally biased region" description="Low complexity" evidence="1">
    <location>
        <begin position="91"/>
        <end position="117"/>
    </location>
</feature>
<evidence type="ECO:0008006" key="5">
    <source>
        <dbReference type="Google" id="ProtNLM"/>
    </source>
</evidence>
<reference evidence="4" key="1">
    <citation type="journal article" date="2019" name="Int. J. Syst. Evol. Microbiol.">
        <title>The Global Catalogue of Microorganisms (GCM) 10K type strain sequencing project: providing services to taxonomists for standard genome sequencing and annotation.</title>
        <authorList>
            <consortium name="The Broad Institute Genomics Platform"/>
            <consortium name="The Broad Institute Genome Sequencing Center for Infectious Disease"/>
            <person name="Wu L."/>
            <person name="Ma J."/>
        </authorList>
    </citation>
    <scope>NUCLEOTIDE SEQUENCE [LARGE SCALE GENOMIC DNA]</scope>
    <source>
        <strain evidence="4">JCM 16373</strain>
    </source>
</reference>
<feature type="compositionally biased region" description="Basic and acidic residues" evidence="1">
    <location>
        <begin position="119"/>
        <end position="128"/>
    </location>
</feature>
<name>A0ABP6C4E6_9ACTN</name>
<sequence>MNTSPGSGDPVRELMYQYRELCERAIDPLEIAAGLEARGVTDRTAARFRHRDVFSLAEELYARIPRPGTGAHGDADPLGRTAGGPAGPGGFHAPSGAGGFHAPSGARGARGATGPADPRGPKEAKSAGERYPAARPVSMALPLLPGLLCAATYVCRAPLQGQPFSVRTGVSVLGAVAVVAGAVPAVRTALLGQRVPAARVPPAEAARPGRGAGGGPWNARSGPGAAQRAPGAGAAASARADVRRGEPRTGFGVPGQLALWVCWLTVFALYGDWLVAELLGGGPEFPSAFPGAPAPGAACGLALGLAPAVWCARGFARGARRRLDGSRSLEEFAAGVRPLFATALVLFTGCFLALQWAAHAAADGYLPPSGAPEEPGALPGPGLTALLGATSLGVLLFTALLLAAHGFRAAACGGLAAACATEALTLLTVLAARLPGLAAAARPLETAVALQGTPAVQLAACGAAALALLGYAARALTGASAHHRGAAPA</sequence>
<feature type="compositionally biased region" description="Gly residues" evidence="1">
    <location>
        <begin position="81"/>
        <end position="90"/>
    </location>
</feature>
<protein>
    <recommendedName>
        <fullName evidence="5">Integral membrane protein</fullName>
    </recommendedName>
</protein>
<feature type="transmembrane region" description="Helical" evidence="2">
    <location>
        <begin position="336"/>
        <end position="358"/>
    </location>
</feature>
<organism evidence="3 4">
    <name type="scientific">Streptomyces axinellae</name>
    <dbReference type="NCBI Taxonomy" id="552788"/>
    <lineage>
        <taxon>Bacteria</taxon>
        <taxon>Bacillati</taxon>
        <taxon>Actinomycetota</taxon>
        <taxon>Actinomycetes</taxon>
        <taxon>Kitasatosporales</taxon>
        <taxon>Streptomycetaceae</taxon>
        <taxon>Streptomyces</taxon>
    </lineage>
</organism>
<gene>
    <name evidence="3" type="ORF">GCM10009863_14040</name>
</gene>
<keyword evidence="2" id="KW-0472">Membrane</keyword>
<feature type="region of interest" description="Disordered" evidence="1">
    <location>
        <begin position="201"/>
        <end position="240"/>
    </location>
</feature>
<evidence type="ECO:0000313" key="3">
    <source>
        <dbReference type="EMBL" id="GAA2601876.1"/>
    </source>
</evidence>
<feature type="transmembrane region" description="Helical" evidence="2">
    <location>
        <begin position="415"/>
        <end position="434"/>
    </location>
</feature>
<feature type="transmembrane region" description="Helical" evidence="2">
    <location>
        <begin position="454"/>
        <end position="473"/>
    </location>
</feature>